<comment type="similarity">
    <text evidence="1">Belongs to the 'phage' integrase family.</text>
</comment>
<dbReference type="GO" id="GO:0006310">
    <property type="term" value="P:DNA recombination"/>
    <property type="evidence" value="ECO:0007669"/>
    <property type="project" value="UniProtKB-KW"/>
</dbReference>
<evidence type="ECO:0000256" key="1">
    <source>
        <dbReference type="ARBA" id="ARBA00008857"/>
    </source>
</evidence>
<keyword evidence="2" id="KW-0229">DNA integration</keyword>
<name>A0A1M5FVB7_SALEC</name>
<evidence type="ECO:0000259" key="6">
    <source>
        <dbReference type="PROSITE" id="PS51898"/>
    </source>
</evidence>
<dbReference type="Pfam" id="PF13102">
    <property type="entry name" value="Phage_int_SAM_5"/>
    <property type="match status" value="1"/>
</dbReference>
<keyword evidence="9" id="KW-1185">Reference proteome</keyword>
<dbReference type="EMBL" id="FQVT01000003">
    <property type="protein sequence ID" value="SHF95142.1"/>
    <property type="molecule type" value="Genomic_DNA"/>
</dbReference>
<dbReference type="GO" id="GO:0003677">
    <property type="term" value="F:DNA binding"/>
    <property type="evidence" value="ECO:0007669"/>
    <property type="project" value="UniProtKB-UniRule"/>
</dbReference>
<proteinExistence type="inferred from homology"/>
<evidence type="ECO:0000256" key="3">
    <source>
        <dbReference type="ARBA" id="ARBA00023125"/>
    </source>
</evidence>
<dbReference type="Gene3D" id="1.10.150.130">
    <property type="match status" value="1"/>
</dbReference>
<accession>A0A1M5FVB7</accession>
<feature type="domain" description="Core-binding (CB)" evidence="7">
    <location>
        <begin position="82"/>
        <end position="162"/>
    </location>
</feature>
<evidence type="ECO:0000256" key="5">
    <source>
        <dbReference type="PROSITE-ProRule" id="PRU01248"/>
    </source>
</evidence>
<gene>
    <name evidence="8" type="ORF">SAMN05444483_103359</name>
</gene>
<dbReference type="InterPro" id="IPR002104">
    <property type="entry name" value="Integrase_catalytic"/>
</dbReference>
<dbReference type="GO" id="GO:0015074">
    <property type="term" value="P:DNA integration"/>
    <property type="evidence" value="ECO:0007669"/>
    <property type="project" value="UniProtKB-KW"/>
</dbReference>
<dbReference type="InterPro" id="IPR044068">
    <property type="entry name" value="CB"/>
</dbReference>
<dbReference type="OrthoDB" id="9806835at2"/>
<dbReference type="PROSITE" id="PS51898">
    <property type="entry name" value="TYR_RECOMBINASE"/>
    <property type="match status" value="1"/>
</dbReference>
<dbReference type="InterPro" id="IPR010998">
    <property type="entry name" value="Integrase_recombinase_N"/>
</dbReference>
<dbReference type="PANTHER" id="PTHR30349:SF64">
    <property type="entry name" value="PROPHAGE INTEGRASE INTD-RELATED"/>
    <property type="match status" value="1"/>
</dbReference>
<evidence type="ECO:0000256" key="2">
    <source>
        <dbReference type="ARBA" id="ARBA00022908"/>
    </source>
</evidence>
<dbReference type="InterPro" id="IPR013762">
    <property type="entry name" value="Integrase-like_cat_sf"/>
</dbReference>
<evidence type="ECO:0000313" key="9">
    <source>
        <dbReference type="Proteomes" id="UP000183945"/>
    </source>
</evidence>
<dbReference type="SUPFAM" id="SSF56349">
    <property type="entry name" value="DNA breaking-rejoining enzymes"/>
    <property type="match status" value="1"/>
</dbReference>
<dbReference type="PROSITE" id="PS51900">
    <property type="entry name" value="CB"/>
    <property type="match status" value="1"/>
</dbReference>
<protein>
    <submittedName>
        <fullName evidence="8">Site-specific recombinase XerD</fullName>
    </submittedName>
</protein>
<dbReference type="InterPro" id="IPR050090">
    <property type="entry name" value="Tyrosine_recombinase_XerCD"/>
</dbReference>
<sequence>MSVKLREKKIKNGKSFYLDIHQKGKKRTYKFLGIKVITKGPKKDSPNKRKEKIRIAEERAAQEQINLISKGTSYTPDHLREISFEDFSNDFLKNYRKRDHRMITSAVKKFKEMINYRNLHVSDITPELMEQYMEFLLSSDKLSGETPHNYFTRFKKMLKAAKIKGLISEMPTADIVFKNPNKEDNLKKEILEIDELRILSKTRCGNPDVKRAFLFCCYTGLGLAEVNDLKWSEIKKGRLVTRRKKTGSAINNQLSTAAVRLLGEPGKKDENVFQVNKISYNAVNKNLKYWLKRADIDKNITFYCARHSFACLLLMNGANLKSVADAMGHASTKTTLKYLNHVERLKDEAVSNLPDIEI</sequence>
<evidence type="ECO:0000256" key="4">
    <source>
        <dbReference type="ARBA" id="ARBA00023172"/>
    </source>
</evidence>
<dbReference type="STRING" id="1073325.SAMN05444483_103359"/>
<dbReference type="CDD" id="cd01185">
    <property type="entry name" value="INTN1_C_like"/>
    <property type="match status" value="1"/>
</dbReference>
<organism evidence="8 9">
    <name type="scientific">Salegentibacter echinorum</name>
    <dbReference type="NCBI Taxonomy" id="1073325"/>
    <lineage>
        <taxon>Bacteria</taxon>
        <taxon>Pseudomonadati</taxon>
        <taxon>Bacteroidota</taxon>
        <taxon>Flavobacteriia</taxon>
        <taxon>Flavobacteriales</taxon>
        <taxon>Flavobacteriaceae</taxon>
        <taxon>Salegentibacter</taxon>
    </lineage>
</organism>
<reference evidence="9" key="1">
    <citation type="submission" date="2016-11" db="EMBL/GenBank/DDBJ databases">
        <authorList>
            <person name="Varghese N."/>
            <person name="Submissions S."/>
        </authorList>
    </citation>
    <scope>NUCLEOTIDE SEQUENCE [LARGE SCALE GENOMIC DNA]</scope>
    <source>
        <strain evidence="9">DSM 24579</strain>
    </source>
</reference>
<dbReference type="RefSeq" id="WP_072878389.1">
    <property type="nucleotide sequence ID" value="NZ_FQVT01000003.1"/>
</dbReference>
<dbReference type="PANTHER" id="PTHR30349">
    <property type="entry name" value="PHAGE INTEGRASE-RELATED"/>
    <property type="match status" value="1"/>
</dbReference>
<dbReference type="InterPro" id="IPR025269">
    <property type="entry name" value="SAM-like_dom"/>
</dbReference>
<dbReference type="Pfam" id="PF00589">
    <property type="entry name" value="Phage_integrase"/>
    <property type="match status" value="1"/>
</dbReference>
<keyword evidence="4" id="KW-0233">DNA recombination</keyword>
<dbReference type="Gene3D" id="1.10.443.10">
    <property type="entry name" value="Intergrase catalytic core"/>
    <property type="match status" value="1"/>
</dbReference>
<feature type="domain" description="Tyr recombinase" evidence="6">
    <location>
        <begin position="186"/>
        <end position="352"/>
    </location>
</feature>
<dbReference type="AlphaFoldDB" id="A0A1M5FVB7"/>
<dbReference type="Proteomes" id="UP000183945">
    <property type="component" value="Unassembled WGS sequence"/>
</dbReference>
<dbReference type="InterPro" id="IPR011010">
    <property type="entry name" value="DNA_brk_join_enz"/>
</dbReference>
<evidence type="ECO:0000259" key="7">
    <source>
        <dbReference type="PROSITE" id="PS51900"/>
    </source>
</evidence>
<keyword evidence="3 5" id="KW-0238">DNA-binding</keyword>
<evidence type="ECO:0000313" key="8">
    <source>
        <dbReference type="EMBL" id="SHF95142.1"/>
    </source>
</evidence>